<dbReference type="GO" id="GO:0005524">
    <property type="term" value="F:ATP binding"/>
    <property type="evidence" value="ECO:0007669"/>
    <property type="project" value="UniProtKB-KW"/>
</dbReference>
<dbReference type="SUPFAM" id="SSF52540">
    <property type="entry name" value="P-loop containing nucleoside triphosphate hydrolases"/>
    <property type="match status" value="1"/>
</dbReference>
<dbReference type="GO" id="GO:1903806">
    <property type="term" value="P:L-isoleucine import across plasma membrane"/>
    <property type="evidence" value="ECO:0007669"/>
    <property type="project" value="TreeGrafter"/>
</dbReference>
<proteinExistence type="predicted"/>
<protein>
    <submittedName>
        <fullName evidence="5">Amino acid/amide ABC transporter ATP-binding protein 1, HAAT family</fullName>
    </submittedName>
</protein>
<sequence>MSSAPALLATKSTTVRFGGLVAVKNLDLTVAPGQVFGLIGPNGAGKTTIFNVLTGVYRPTSGDVQFEGQSIVGLPPHAIARRGLARTFQNIRLFGELSVLENVMTACHNQSRSGVLATILRTRRQQAEEREQREFALELLERFGLAAQQHAPAKSLSYGNQRRLEIARALATRPKALLLDEPAAGMNPQESLALMRQIRQLREDFKLTVVLVEHNMRVVMGACERIHVVEQGQTIAVGTPDEIKQDARVIAAYLGRA</sequence>
<dbReference type="EMBL" id="CP002514">
    <property type="protein sequence ID" value="AEP11175.1"/>
    <property type="molecule type" value="Genomic_DNA"/>
</dbReference>
<gene>
    <name evidence="5" type="ordered locus">Cabther_A0414</name>
</gene>
<dbReference type="InterPro" id="IPR032823">
    <property type="entry name" value="BCA_ABC_TP_C"/>
</dbReference>
<organism evidence="5 6">
    <name type="scientific">Chloracidobacterium thermophilum (strain B)</name>
    <dbReference type="NCBI Taxonomy" id="981222"/>
    <lineage>
        <taxon>Bacteria</taxon>
        <taxon>Pseudomonadati</taxon>
        <taxon>Acidobacteriota</taxon>
        <taxon>Terriglobia</taxon>
        <taxon>Terriglobales</taxon>
        <taxon>Acidobacteriaceae</taxon>
        <taxon>Chloracidobacterium</taxon>
    </lineage>
</organism>
<evidence type="ECO:0000259" key="4">
    <source>
        <dbReference type="PROSITE" id="PS50893"/>
    </source>
</evidence>
<dbReference type="GO" id="GO:0016887">
    <property type="term" value="F:ATP hydrolysis activity"/>
    <property type="evidence" value="ECO:0007669"/>
    <property type="project" value="InterPro"/>
</dbReference>
<keyword evidence="3 5" id="KW-0067">ATP-binding</keyword>
<dbReference type="Gene3D" id="3.40.50.300">
    <property type="entry name" value="P-loop containing nucleotide triphosphate hydrolases"/>
    <property type="match status" value="1"/>
</dbReference>
<keyword evidence="6" id="KW-1185">Reference proteome</keyword>
<dbReference type="Proteomes" id="UP000006791">
    <property type="component" value="Chromosome 1"/>
</dbReference>
<dbReference type="SMART" id="SM00382">
    <property type="entry name" value="AAA"/>
    <property type="match status" value="1"/>
</dbReference>
<evidence type="ECO:0000256" key="1">
    <source>
        <dbReference type="ARBA" id="ARBA00022448"/>
    </source>
</evidence>
<dbReference type="PROSITE" id="PS00211">
    <property type="entry name" value="ABC_TRANSPORTER_1"/>
    <property type="match status" value="1"/>
</dbReference>
<dbReference type="PROSITE" id="PS50893">
    <property type="entry name" value="ABC_TRANSPORTER_2"/>
    <property type="match status" value="1"/>
</dbReference>
<dbReference type="KEGG" id="ctm:Cabther_A0414"/>
<dbReference type="GO" id="GO:0042941">
    <property type="term" value="P:D-alanine transmembrane transport"/>
    <property type="evidence" value="ECO:0007669"/>
    <property type="project" value="TreeGrafter"/>
</dbReference>
<accession>G2LGR4</accession>
<dbReference type="AlphaFoldDB" id="G2LGR4"/>
<dbReference type="InterPro" id="IPR051120">
    <property type="entry name" value="ABC_AA/LPS_Transport"/>
</dbReference>
<keyword evidence="2" id="KW-0547">Nucleotide-binding</keyword>
<dbReference type="FunFam" id="3.40.50.300:FF:000421">
    <property type="entry name" value="Branched-chain amino acid ABC transporter ATP-binding protein"/>
    <property type="match status" value="1"/>
</dbReference>
<dbReference type="PANTHER" id="PTHR45772">
    <property type="entry name" value="CONSERVED COMPONENT OF ABC TRANSPORTER FOR NATURAL AMINO ACIDS-RELATED"/>
    <property type="match status" value="1"/>
</dbReference>
<dbReference type="InterPro" id="IPR017871">
    <property type="entry name" value="ABC_transporter-like_CS"/>
</dbReference>
<dbReference type="GO" id="GO:0005886">
    <property type="term" value="C:plasma membrane"/>
    <property type="evidence" value="ECO:0007669"/>
    <property type="project" value="TreeGrafter"/>
</dbReference>
<dbReference type="HOGENOM" id="CLU_000604_1_2_0"/>
<dbReference type="InterPro" id="IPR027417">
    <property type="entry name" value="P-loop_NTPase"/>
</dbReference>
<dbReference type="Pfam" id="PF00005">
    <property type="entry name" value="ABC_tran"/>
    <property type="match status" value="1"/>
</dbReference>
<dbReference type="GO" id="GO:0015188">
    <property type="term" value="F:L-isoleucine transmembrane transporter activity"/>
    <property type="evidence" value="ECO:0007669"/>
    <property type="project" value="TreeGrafter"/>
</dbReference>
<dbReference type="RefSeq" id="WP_014098913.1">
    <property type="nucleotide sequence ID" value="NC_016024.1"/>
</dbReference>
<dbReference type="Pfam" id="PF12399">
    <property type="entry name" value="BCA_ABC_TP_C"/>
    <property type="match status" value="1"/>
</dbReference>
<name>G2LGR4_CHLTF</name>
<evidence type="ECO:0000313" key="5">
    <source>
        <dbReference type="EMBL" id="AEP11175.1"/>
    </source>
</evidence>
<dbReference type="CDD" id="cd03219">
    <property type="entry name" value="ABC_Mj1267_LivG_branched"/>
    <property type="match status" value="1"/>
</dbReference>
<keyword evidence="1" id="KW-0813">Transport</keyword>
<evidence type="ECO:0000313" key="6">
    <source>
        <dbReference type="Proteomes" id="UP000006791"/>
    </source>
</evidence>
<evidence type="ECO:0000256" key="3">
    <source>
        <dbReference type="ARBA" id="ARBA00022840"/>
    </source>
</evidence>
<reference evidence="5 6" key="1">
    <citation type="journal article" date="2012" name="Environ. Microbiol.">
        <title>Complete genome of Candidatus Chloracidobacterium thermophilum, a chlorophyll-based photoheterotroph belonging to the phylum Acidobacteria.</title>
        <authorList>
            <person name="Garcia Costas A.M."/>
            <person name="Liu Z."/>
            <person name="Tomsho L.P."/>
            <person name="Schuster S.C."/>
            <person name="Ward D.M."/>
            <person name="Bryant D.A."/>
        </authorList>
    </citation>
    <scope>NUCLEOTIDE SEQUENCE [LARGE SCALE GENOMIC DNA]</scope>
    <source>
        <strain evidence="5 6">B</strain>
    </source>
</reference>
<dbReference type="GO" id="GO:0015808">
    <property type="term" value="P:L-alanine transport"/>
    <property type="evidence" value="ECO:0007669"/>
    <property type="project" value="TreeGrafter"/>
</dbReference>
<dbReference type="OrthoDB" id="9779136at2"/>
<dbReference type="GO" id="GO:0005304">
    <property type="term" value="F:L-valine transmembrane transporter activity"/>
    <property type="evidence" value="ECO:0007669"/>
    <property type="project" value="TreeGrafter"/>
</dbReference>
<dbReference type="GO" id="GO:1903805">
    <property type="term" value="P:L-valine import across plasma membrane"/>
    <property type="evidence" value="ECO:0007669"/>
    <property type="project" value="TreeGrafter"/>
</dbReference>
<dbReference type="InterPro" id="IPR003593">
    <property type="entry name" value="AAA+_ATPase"/>
</dbReference>
<dbReference type="PANTHER" id="PTHR45772:SF7">
    <property type="entry name" value="AMINO ACID ABC TRANSPORTER ATP-BINDING PROTEIN"/>
    <property type="match status" value="1"/>
</dbReference>
<dbReference type="GO" id="GO:0015192">
    <property type="term" value="F:L-phenylalanine transmembrane transporter activity"/>
    <property type="evidence" value="ECO:0007669"/>
    <property type="project" value="TreeGrafter"/>
</dbReference>
<dbReference type="InterPro" id="IPR003439">
    <property type="entry name" value="ABC_transporter-like_ATP-bd"/>
</dbReference>
<dbReference type="STRING" id="981222.Cabther_A0414"/>
<feature type="domain" description="ABC transporter" evidence="4">
    <location>
        <begin position="8"/>
        <end position="256"/>
    </location>
</feature>
<evidence type="ECO:0000256" key="2">
    <source>
        <dbReference type="ARBA" id="ARBA00022741"/>
    </source>
</evidence>